<dbReference type="PANTHER" id="PTHR31375">
    <property type="match status" value="1"/>
</dbReference>
<evidence type="ECO:0000256" key="1">
    <source>
        <dbReference type="ARBA" id="ARBA00004191"/>
    </source>
</evidence>
<comment type="catalytic activity">
    <reaction evidence="10">
        <text>(1,4-alpha-D-galacturonosyl)n+m + H2O = (1,4-alpha-D-galacturonosyl)n + (1,4-alpha-D-galacturonosyl)m.</text>
        <dbReference type="EC" id="3.2.1.15"/>
    </reaction>
</comment>
<keyword evidence="5" id="KW-0964">Secreted</keyword>
<dbReference type="GO" id="GO:0004650">
    <property type="term" value="F:polygalacturonase activity"/>
    <property type="evidence" value="ECO:0007669"/>
    <property type="project" value="UniProtKB-EC"/>
</dbReference>
<evidence type="ECO:0000256" key="12">
    <source>
        <dbReference type="RuleBase" id="RU361169"/>
    </source>
</evidence>
<feature type="active site" evidence="11">
    <location>
        <position position="276"/>
    </location>
</feature>
<proteinExistence type="inferred from homology"/>
<dbReference type="EC" id="3.2.1.15" evidence="3"/>
<keyword evidence="4" id="KW-0134">Cell wall</keyword>
<evidence type="ECO:0000313" key="14">
    <source>
        <dbReference type="EMBL" id="KAE8038243.1"/>
    </source>
</evidence>
<keyword evidence="15" id="KW-1185">Reference proteome</keyword>
<evidence type="ECO:0000256" key="8">
    <source>
        <dbReference type="ARBA" id="ARBA00023295"/>
    </source>
</evidence>
<keyword evidence="8 12" id="KW-0326">Glycosidase</keyword>
<dbReference type="EMBL" id="CM017324">
    <property type="protein sequence ID" value="KAE8038243.1"/>
    <property type="molecule type" value="Genomic_DNA"/>
</dbReference>
<organism evidence="14 15">
    <name type="scientific">Carpinus fangiana</name>
    <dbReference type="NCBI Taxonomy" id="176857"/>
    <lineage>
        <taxon>Eukaryota</taxon>
        <taxon>Viridiplantae</taxon>
        <taxon>Streptophyta</taxon>
        <taxon>Embryophyta</taxon>
        <taxon>Tracheophyta</taxon>
        <taxon>Spermatophyta</taxon>
        <taxon>Magnoliopsida</taxon>
        <taxon>eudicotyledons</taxon>
        <taxon>Gunneridae</taxon>
        <taxon>Pentapetalae</taxon>
        <taxon>rosids</taxon>
        <taxon>fabids</taxon>
        <taxon>Fagales</taxon>
        <taxon>Betulaceae</taxon>
        <taxon>Carpinus</taxon>
    </lineage>
</organism>
<keyword evidence="7 12" id="KW-0378">Hydrolase</keyword>
<dbReference type="PROSITE" id="PS00502">
    <property type="entry name" value="POLYGALACTURONASE"/>
    <property type="match status" value="1"/>
</dbReference>
<accession>A0A660KP89</accession>
<feature type="signal peptide" evidence="13">
    <location>
        <begin position="1"/>
        <end position="22"/>
    </location>
</feature>
<evidence type="ECO:0000256" key="4">
    <source>
        <dbReference type="ARBA" id="ARBA00022512"/>
    </source>
</evidence>
<dbReference type="Gene3D" id="2.160.20.10">
    <property type="entry name" value="Single-stranded right-handed beta-helix, Pectin lyase-like"/>
    <property type="match status" value="1"/>
</dbReference>
<keyword evidence="6 13" id="KW-0732">Signal</keyword>
<dbReference type="InterPro" id="IPR000743">
    <property type="entry name" value="Glyco_hydro_28"/>
</dbReference>
<dbReference type="GO" id="GO:0010047">
    <property type="term" value="P:fruit dehiscence"/>
    <property type="evidence" value="ECO:0007669"/>
    <property type="project" value="UniProtKB-ARBA"/>
</dbReference>
<dbReference type="InterPro" id="IPR011050">
    <property type="entry name" value="Pectin_lyase_fold/virulence"/>
</dbReference>
<evidence type="ECO:0000313" key="15">
    <source>
        <dbReference type="Proteomes" id="UP000327013"/>
    </source>
</evidence>
<evidence type="ECO:0000256" key="3">
    <source>
        <dbReference type="ARBA" id="ARBA00012736"/>
    </source>
</evidence>
<dbReference type="Proteomes" id="UP000327013">
    <property type="component" value="Chromosome 4"/>
</dbReference>
<dbReference type="AlphaFoldDB" id="A0A660KP89"/>
<dbReference type="InterPro" id="IPR006626">
    <property type="entry name" value="PbH1"/>
</dbReference>
<gene>
    <name evidence="14" type="ORF">FH972_010773</name>
</gene>
<evidence type="ECO:0000256" key="10">
    <source>
        <dbReference type="ARBA" id="ARBA00034074"/>
    </source>
</evidence>
<dbReference type="SUPFAM" id="SSF51126">
    <property type="entry name" value="Pectin lyase-like"/>
    <property type="match status" value="1"/>
</dbReference>
<evidence type="ECO:0000256" key="9">
    <source>
        <dbReference type="ARBA" id="ARBA00023316"/>
    </source>
</evidence>
<dbReference type="SMART" id="SM00710">
    <property type="entry name" value="PbH1"/>
    <property type="match status" value="4"/>
</dbReference>
<evidence type="ECO:0000256" key="5">
    <source>
        <dbReference type="ARBA" id="ARBA00022525"/>
    </source>
</evidence>
<evidence type="ECO:0000256" key="6">
    <source>
        <dbReference type="ARBA" id="ARBA00022729"/>
    </source>
</evidence>
<reference evidence="14 15" key="1">
    <citation type="submission" date="2019-06" db="EMBL/GenBank/DDBJ databases">
        <title>A chromosomal-level reference genome of Carpinus fangiana (Coryloideae, Betulaceae).</title>
        <authorList>
            <person name="Yang X."/>
            <person name="Wang Z."/>
            <person name="Zhang L."/>
            <person name="Hao G."/>
            <person name="Liu J."/>
            <person name="Yang Y."/>
        </authorList>
    </citation>
    <scope>NUCLEOTIDE SEQUENCE [LARGE SCALE GENOMIC DNA]</scope>
    <source>
        <strain evidence="14">Cfa_2016G</strain>
        <tissue evidence="14">Leaf</tissue>
    </source>
</reference>
<dbReference type="InterPro" id="IPR012334">
    <property type="entry name" value="Pectin_lyas_fold"/>
</dbReference>
<dbReference type="FunFam" id="2.160.20.10:FF:000028">
    <property type="entry name" value="Polygalacturonase QRT2"/>
    <property type="match status" value="1"/>
</dbReference>
<evidence type="ECO:0000256" key="11">
    <source>
        <dbReference type="PROSITE-ProRule" id="PRU10052"/>
    </source>
</evidence>
<comment type="similarity">
    <text evidence="2 12">Belongs to the glycosyl hydrolase 28 family.</text>
</comment>
<comment type="subcellular location">
    <subcellularLocation>
        <location evidence="1">Secreted</location>
        <location evidence="1">Cell wall</location>
    </subcellularLocation>
</comment>
<sequence length="426" mass="46409">MSPQGHFLTLFIILAFFSSCFGSYQEDPLDPIAYSTKSKLTVQDKKYFETESFGLTASTLSTSPQLVNVDDFGAKGDGGDDTEAFKKAWSEACSSEDSVLVVPKNRNYYLKPITFSGPCKSNFTMKISGTIKASPRRSDYEEDTRHWIVFENLQNFRVEGGGIINGNGRKWWQNSCKVDKTQPCKHAPTAVTFLGCDNLRVSNLWIQNAQQMHLTFQQCVNVMALNLVVTAPGNSPNTDGIHVTETQNIHIQNSVIRTVGGSENIQATDITCGPGHGISIGSLGKDSSSDFVSNVMVNRARLSGTTNGLRIKTWQGGSGYAKNIVFQNVVMHNVSNPIIIDQYYCDQDDPCSEESSAVKISNVAYKNIEGTSASDEAINIKCSKSVPCQEILLQDVKLGLQGDGSVEASCESVKLISKGSVTPQCS</sequence>
<keyword evidence="9" id="KW-0961">Cell wall biogenesis/degradation</keyword>
<dbReference type="OrthoDB" id="187139at2759"/>
<dbReference type="GO" id="GO:0009901">
    <property type="term" value="P:anther dehiscence"/>
    <property type="evidence" value="ECO:0007669"/>
    <property type="project" value="UniProtKB-ARBA"/>
</dbReference>
<name>A0A660KP89_9ROSI</name>
<dbReference type="GO" id="GO:0005975">
    <property type="term" value="P:carbohydrate metabolic process"/>
    <property type="evidence" value="ECO:0007669"/>
    <property type="project" value="InterPro"/>
</dbReference>
<feature type="chain" id="PRO_5024892907" description="endo-polygalacturonase" evidence="13">
    <location>
        <begin position="23"/>
        <end position="426"/>
    </location>
</feature>
<protein>
    <recommendedName>
        <fullName evidence="3">endo-polygalacturonase</fullName>
        <ecNumber evidence="3">3.2.1.15</ecNumber>
    </recommendedName>
</protein>
<dbReference type="Pfam" id="PF00295">
    <property type="entry name" value="Glyco_hydro_28"/>
    <property type="match status" value="1"/>
</dbReference>
<dbReference type="GO" id="GO:0009830">
    <property type="term" value="P:cell wall modification involved in abscission"/>
    <property type="evidence" value="ECO:0007669"/>
    <property type="project" value="UniProtKB-ARBA"/>
</dbReference>
<evidence type="ECO:0000256" key="7">
    <source>
        <dbReference type="ARBA" id="ARBA00022801"/>
    </source>
</evidence>
<evidence type="ECO:0000256" key="13">
    <source>
        <dbReference type="SAM" id="SignalP"/>
    </source>
</evidence>
<evidence type="ECO:0000256" key="2">
    <source>
        <dbReference type="ARBA" id="ARBA00008834"/>
    </source>
</evidence>